<gene>
    <name evidence="5" type="ORF">EKI59_01155</name>
</gene>
<accession>A0A6C1U058</accession>
<evidence type="ECO:0000256" key="1">
    <source>
        <dbReference type="ARBA" id="ARBA00008857"/>
    </source>
</evidence>
<dbReference type="InterPro" id="IPR013762">
    <property type="entry name" value="Integrase-like_cat_sf"/>
</dbReference>
<proteinExistence type="inferred from homology"/>
<name>A0A6C1U058_9CORY</name>
<protein>
    <submittedName>
        <fullName evidence="5">Site-specific integrase</fullName>
    </submittedName>
</protein>
<evidence type="ECO:0000313" key="6">
    <source>
        <dbReference type="Proteomes" id="UP000336646"/>
    </source>
</evidence>
<organism evidence="5 6">
    <name type="scientific">Corynebacterium sanguinis</name>
    <dbReference type="NCBI Taxonomy" id="2594913"/>
    <lineage>
        <taxon>Bacteria</taxon>
        <taxon>Bacillati</taxon>
        <taxon>Actinomycetota</taxon>
        <taxon>Actinomycetes</taxon>
        <taxon>Mycobacteriales</taxon>
        <taxon>Corynebacteriaceae</taxon>
        <taxon>Corynebacterium</taxon>
    </lineage>
</organism>
<dbReference type="AlphaFoldDB" id="A0A6C1U058"/>
<evidence type="ECO:0000256" key="2">
    <source>
        <dbReference type="ARBA" id="ARBA00023125"/>
    </source>
</evidence>
<sequence>MAGKRRTRRAFGTVRTKSKRLYAEYTGPDGKRHTPGFSFANRTDADGWLATERRLIDLETWTPPAQRKEQEKQDSTTVGEWLEQFHSNLEHRPKPPRRSTMQNYRRVTQNRITEPLEPGDAMPDITRLAGLPLVQLTKGDVYRWWDGVQRAYPDAQTINMQAYKRLRAAFAEAERRELIEKNPVDIPEAGKRVKTKEKYLPNDDELHAILETVPKGYRVVTSLMLFHGLRIGEALALEQRHVRFEYLPAPWMPRITVTVEQNVQRLEDEEGRISSYVQPPKSEAGYRDVPVMAQHVPLFLEHFARHLPSAPTRLETWEGPREAMLLTATRTGAVMFDTSYRSVLGRAKEKAGVSMEIDPHCGRNWLITRLAEQGAHLKEIGRLLGQEDVTTILDVYLKVRAERTTSLMEAVNKTITVSSAGAGREGK</sequence>
<evidence type="ECO:0000256" key="3">
    <source>
        <dbReference type="ARBA" id="ARBA00023172"/>
    </source>
</evidence>
<dbReference type="GO" id="GO:0015074">
    <property type="term" value="P:DNA integration"/>
    <property type="evidence" value="ECO:0007669"/>
    <property type="project" value="InterPro"/>
</dbReference>
<dbReference type="PROSITE" id="PS51898">
    <property type="entry name" value="TYR_RECOMBINASE"/>
    <property type="match status" value="1"/>
</dbReference>
<dbReference type="GO" id="GO:0006310">
    <property type="term" value="P:DNA recombination"/>
    <property type="evidence" value="ECO:0007669"/>
    <property type="project" value="UniProtKB-KW"/>
</dbReference>
<dbReference type="OrthoDB" id="1822491at2"/>
<dbReference type="PANTHER" id="PTHR30349:SF64">
    <property type="entry name" value="PROPHAGE INTEGRASE INTD-RELATED"/>
    <property type="match status" value="1"/>
</dbReference>
<comment type="caution">
    <text evidence="5">The sequence shown here is derived from an EMBL/GenBank/DDBJ whole genome shotgun (WGS) entry which is preliminary data.</text>
</comment>
<dbReference type="InterPro" id="IPR002104">
    <property type="entry name" value="Integrase_catalytic"/>
</dbReference>
<dbReference type="PANTHER" id="PTHR30349">
    <property type="entry name" value="PHAGE INTEGRASE-RELATED"/>
    <property type="match status" value="1"/>
</dbReference>
<dbReference type="EMBL" id="RXIR01000001">
    <property type="protein sequence ID" value="TVS30416.1"/>
    <property type="molecule type" value="Genomic_DNA"/>
</dbReference>
<feature type="domain" description="Tyr recombinase" evidence="4">
    <location>
        <begin position="195"/>
        <end position="409"/>
    </location>
</feature>
<dbReference type="InterPro" id="IPR058717">
    <property type="entry name" value="Phage_L5_Integrase_N"/>
</dbReference>
<dbReference type="InterPro" id="IPR011010">
    <property type="entry name" value="DNA_brk_join_enz"/>
</dbReference>
<keyword evidence="3" id="KW-0233">DNA recombination</keyword>
<reference evidence="5 6" key="1">
    <citation type="submission" date="2018-12" db="EMBL/GenBank/DDBJ databases">
        <title>Corynebacterium sanguinis sp. nov., a clinically-associated and environmental corynebacterium.</title>
        <authorList>
            <person name="Gonzales-Siles L."/>
            <person name="Jaen-Luchoro D."/>
            <person name="Cardew S."/>
            <person name="Inganas E."/>
            <person name="Ohlen M."/>
            <person name="Jensie-Markopolous S."/>
            <person name="Pinyeiro-Iglesias B."/>
            <person name="Molin K."/>
            <person name="Skovbjerg S."/>
            <person name="Svensson-Stadler L."/>
            <person name="Funke G."/>
            <person name="Moore E.R.B."/>
        </authorList>
    </citation>
    <scope>NUCLEOTIDE SEQUENCE [LARGE SCALE GENOMIC DNA]</scope>
    <source>
        <strain evidence="5 6">58734</strain>
    </source>
</reference>
<dbReference type="InterPro" id="IPR010998">
    <property type="entry name" value="Integrase_recombinase_N"/>
</dbReference>
<dbReference type="RefSeq" id="WP_144772417.1">
    <property type="nucleotide sequence ID" value="NZ_RXIR01000001.1"/>
</dbReference>
<dbReference type="GO" id="GO:0003677">
    <property type="term" value="F:DNA binding"/>
    <property type="evidence" value="ECO:0007669"/>
    <property type="project" value="UniProtKB-KW"/>
</dbReference>
<evidence type="ECO:0000313" key="5">
    <source>
        <dbReference type="EMBL" id="TVS30416.1"/>
    </source>
</evidence>
<dbReference type="Proteomes" id="UP000336646">
    <property type="component" value="Unassembled WGS sequence"/>
</dbReference>
<dbReference type="SUPFAM" id="SSF56349">
    <property type="entry name" value="DNA breaking-rejoining enzymes"/>
    <property type="match status" value="1"/>
</dbReference>
<dbReference type="Pfam" id="PF26003">
    <property type="entry name" value="Integrase_N_phage"/>
    <property type="match status" value="1"/>
</dbReference>
<evidence type="ECO:0000259" key="4">
    <source>
        <dbReference type="PROSITE" id="PS51898"/>
    </source>
</evidence>
<comment type="similarity">
    <text evidence="1">Belongs to the 'phage' integrase family.</text>
</comment>
<dbReference type="Gene3D" id="1.10.150.130">
    <property type="match status" value="1"/>
</dbReference>
<dbReference type="InterPro" id="IPR050090">
    <property type="entry name" value="Tyrosine_recombinase_XerCD"/>
</dbReference>
<dbReference type="Gene3D" id="1.10.443.10">
    <property type="entry name" value="Intergrase catalytic core"/>
    <property type="match status" value="1"/>
</dbReference>
<keyword evidence="2" id="KW-0238">DNA-binding</keyword>